<reference evidence="2" key="1">
    <citation type="submission" date="2017-08" db="EMBL/GenBank/DDBJ databases">
        <authorList>
            <person name="Grouzdev D.S."/>
            <person name="Gaisin V.A."/>
            <person name="Rysina M.S."/>
            <person name="Gorlenko V.M."/>
        </authorList>
    </citation>
    <scope>NUCLEOTIDE SEQUENCE [LARGE SCALE GENOMIC DNA]</scope>
    <source>
        <strain evidence="2">Kir15-3F</strain>
    </source>
</reference>
<keyword evidence="2" id="KW-1185">Reference proteome</keyword>
<name>A0A2A6RFL0_9CHLR</name>
<gene>
    <name evidence="1" type="ORF">CJ255_17960</name>
</gene>
<sequence length="144" mass="16530">MTTRTMDDRYRGFRYVVEVDGVPRAAFGYCAGLHDVLQPVEYYIGDDEIDLRDVADPDHHAFLIFAQGVALDDTLTDWRHVAEMGDPELHDGRIIEYDILGRKVATYTFTAAWPAFFESVREMGALPYRRIDTFELVCDDLCEV</sequence>
<proteinExistence type="predicted"/>
<dbReference type="RefSeq" id="WP_097645475.1">
    <property type="nucleotide sequence ID" value="NZ_NQWI01000119.1"/>
</dbReference>
<comment type="caution">
    <text evidence="1">The sequence shown here is derived from an EMBL/GenBank/DDBJ whole genome shotgun (WGS) entry which is preliminary data.</text>
</comment>
<dbReference type="AlphaFoldDB" id="A0A2A6RFL0"/>
<accession>A0A2A6RFL0</accession>
<protein>
    <recommendedName>
        <fullName evidence="3">Phage tail protein</fullName>
    </recommendedName>
</protein>
<dbReference type="GO" id="GO:0005198">
    <property type="term" value="F:structural molecule activity"/>
    <property type="evidence" value="ECO:0007669"/>
    <property type="project" value="InterPro"/>
</dbReference>
<organism evidence="1 2">
    <name type="scientific">Candidatus Viridilinea mediisalina</name>
    <dbReference type="NCBI Taxonomy" id="2024553"/>
    <lineage>
        <taxon>Bacteria</taxon>
        <taxon>Bacillati</taxon>
        <taxon>Chloroflexota</taxon>
        <taxon>Chloroflexia</taxon>
        <taxon>Chloroflexales</taxon>
        <taxon>Chloroflexineae</taxon>
        <taxon>Oscillochloridaceae</taxon>
        <taxon>Candidatus Viridilinea</taxon>
    </lineage>
</organism>
<evidence type="ECO:0000313" key="1">
    <source>
        <dbReference type="EMBL" id="PDW01668.1"/>
    </source>
</evidence>
<dbReference type="InterPro" id="IPR010667">
    <property type="entry name" value="Phage_T4_Gp19"/>
</dbReference>
<dbReference type="Proteomes" id="UP000220527">
    <property type="component" value="Unassembled WGS sequence"/>
</dbReference>
<dbReference type="EMBL" id="NQWI01000119">
    <property type="protein sequence ID" value="PDW01668.1"/>
    <property type="molecule type" value="Genomic_DNA"/>
</dbReference>
<dbReference type="Pfam" id="PF06841">
    <property type="entry name" value="Phage_T4_gp19"/>
    <property type="match status" value="1"/>
</dbReference>
<evidence type="ECO:0000313" key="2">
    <source>
        <dbReference type="Proteomes" id="UP000220527"/>
    </source>
</evidence>
<evidence type="ECO:0008006" key="3">
    <source>
        <dbReference type="Google" id="ProtNLM"/>
    </source>
</evidence>
<dbReference type="OrthoDB" id="73314at2"/>